<dbReference type="EMBL" id="KV425922">
    <property type="protein sequence ID" value="KZV98101.1"/>
    <property type="molecule type" value="Genomic_DNA"/>
</dbReference>
<keyword evidence="2" id="KW-1185">Reference proteome</keyword>
<dbReference type="OrthoDB" id="2522283at2759"/>
<gene>
    <name evidence="1" type="ORF">EXIGLDRAFT_327266</name>
</gene>
<proteinExistence type="predicted"/>
<dbReference type="Proteomes" id="UP000077266">
    <property type="component" value="Unassembled WGS sequence"/>
</dbReference>
<evidence type="ECO:0008006" key="3">
    <source>
        <dbReference type="Google" id="ProtNLM"/>
    </source>
</evidence>
<evidence type="ECO:0000313" key="2">
    <source>
        <dbReference type="Proteomes" id="UP000077266"/>
    </source>
</evidence>
<reference evidence="1 2" key="1">
    <citation type="journal article" date="2016" name="Mol. Biol. Evol.">
        <title>Comparative Genomics of Early-Diverging Mushroom-Forming Fungi Provides Insights into the Origins of Lignocellulose Decay Capabilities.</title>
        <authorList>
            <person name="Nagy L.G."/>
            <person name="Riley R."/>
            <person name="Tritt A."/>
            <person name="Adam C."/>
            <person name="Daum C."/>
            <person name="Floudas D."/>
            <person name="Sun H."/>
            <person name="Yadav J.S."/>
            <person name="Pangilinan J."/>
            <person name="Larsson K.H."/>
            <person name="Matsuura K."/>
            <person name="Barry K."/>
            <person name="Labutti K."/>
            <person name="Kuo R."/>
            <person name="Ohm R.A."/>
            <person name="Bhattacharya S.S."/>
            <person name="Shirouzu T."/>
            <person name="Yoshinaga Y."/>
            <person name="Martin F.M."/>
            <person name="Grigoriev I.V."/>
            <person name="Hibbett D.S."/>
        </authorList>
    </citation>
    <scope>NUCLEOTIDE SEQUENCE [LARGE SCALE GENOMIC DNA]</scope>
    <source>
        <strain evidence="1 2">HHB12029</strain>
    </source>
</reference>
<protein>
    <recommendedName>
        <fullName evidence="3">F-box domain-containing protein</fullName>
    </recommendedName>
</protein>
<name>A0A165LNJ9_EXIGL</name>
<dbReference type="AlphaFoldDB" id="A0A165LNJ9"/>
<accession>A0A165LNJ9</accession>
<dbReference type="InParanoid" id="A0A165LNJ9"/>
<organism evidence="1 2">
    <name type="scientific">Exidia glandulosa HHB12029</name>
    <dbReference type="NCBI Taxonomy" id="1314781"/>
    <lineage>
        <taxon>Eukaryota</taxon>
        <taxon>Fungi</taxon>
        <taxon>Dikarya</taxon>
        <taxon>Basidiomycota</taxon>
        <taxon>Agaricomycotina</taxon>
        <taxon>Agaricomycetes</taxon>
        <taxon>Auriculariales</taxon>
        <taxon>Exidiaceae</taxon>
        <taxon>Exidia</taxon>
    </lineage>
</organism>
<evidence type="ECO:0000313" key="1">
    <source>
        <dbReference type="EMBL" id="KZV98101.1"/>
    </source>
</evidence>
<sequence length="309" mass="34928">MAHLPYDVAYKIFERLAEREPEDRRFMFPFDHPAMLAGPIRDDAPVHLRTCALVCRSWSLPASTLNIRRFRIWHASADAVTAALSGHDRHLLVQKMEVGREWFCPECYSRALPDGPACRNSMDIPSLLAVLRRCVNVHRLALNELHTANPIDEAIILTSPQFHSVRSLRLCGYGSAPADQRLTPRIFCAMVRLFPSLTHLAVGSIFTETSQPVDGIPPPTFQLQSFATTTGTSGFRGYEWLLHNSRKSIQTVWIYGILDEAAIQSFLNALELGVASLRCFHMHPLFWNVSYPRIAGILQRCTQLGELHR</sequence>